<dbReference type="SUPFAM" id="SSF54593">
    <property type="entry name" value="Glyoxalase/Bleomycin resistance protein/Dihydroxybiphenyl dioxygenase"/>
    <property type="match status" value="1"/>
</dbReference>
<dbReference type="InterPro" id="IPR037523">
    <property type="entry name" value="VOC_core"/>
</dbReference>
<accession>A0ABP8ZTL6</accession>
<dbReference type="Proteomes" id="UP001501645">
    <property type="component" value="Unassembled WGS sequence"/>
</dbReference>
<dbReference type="InterPro" id="IPR029068">
    <property type="entry name" value="Glyas_Bleomycin-R_OHBP_Dase"/>
</dbReference>
<dbReference type="RefSeq" id="WP_345435834.1">
    <property type="nucleotide sequence ID" value="NZ_BAABKO010000001.1"/>
</dbReference>
<dbReference type="Gene3D" id="3.10.180.10">
    <property type="entry name" value="2,3-Dihydroxybiphenyl 1,2-Dioxygenase, domain 1"/>
    <property type="match status" value="1"/>
</dbReference>
<proteinExistence type="predicted"/>
<dbReference type="Pfam" id="PF00903">
    <property type="entry name" value="Glyoxalase"/>
    <property type="match status" value="1"/>
</dbReference>
<dbReference type="InterPro" id="IPR004360">
    <property type="entry name" value="Glyas_Fos-R_dOase_dom"/>
</dbReference>
<evidence type="ECO:0000313" key="3">
    <source>
        <dbReference type="Proteomes" id="UP001501645"/>
    </source>
</evidence>
<gene>
    <name evidence="2" type="ORF">GCM10023351_06200</name>
</gene>
<name>A0ABP8ZTL6_9MICO</name>
<dbReference type="PROSITE" id="PS51819">
    <property type="entry name" value="VOC"/>
    <property type="match status" value="1"/>
</dbReference>
<comment type="caution">
    <text evidence="2">The sequence shown here is derived from an EMBL/GenBank/DDBJ whole genome shotgun (WGS) entry which is preliminary data.</text>
</comment>
<keyword evidence="3" id="KW-1185">Reference proteome</keyword>
<protein>
    <recommendedName>
        <fullName evidence="1">VOC domain-containing protein</fullName>
    </recommendedName>
</protein>
<evidence type="ECO:0000313" key="2">
    <source>
        <dbReference type="EMBL" id="GAA4765876.1"/>
    </source>
</evidence>
<reference evidence="3" key="1">
    <citation type="journal article" date="2019" name="Int. J. Syst. Evol. Microbiol.">
        <title>The Global Catalogue of Microorganisms (GCM) 10K type strain sequencing project: providing services to taxonomists for standard genome sequencing and annotation.</title>
        <authorList>
            <consortium name="The Broad Institute Genomics Platform"/>
            <consortium name="The Broad Institute Genome Sequencing Center for Infectious Disease"/>
            <person name="Wu L."/>
            <person name="Ma J."/>
        </authorList>
    </citation>
    <scope>NUCLEOTIDE SEQUENCE [LARGE SCALE GENOMIC DNA]</scope>
    <source>
        <strain evidence="3">JCM 18537</strain>
    </source>
</reference>
<feature type="domain" description="VOC" evidence="1">
    <location>
        <begin position="1"/>
        <end position="111"/>
    </location>
</feature>
<sequence>MTRITPIRMVADVAASTAFYALLGLDERTQETSRTWASLTGSGGAVGLHIASAGKSREVSFQVTVDDGELDAVRARLAAHGHAPGAILDETFGRYFEVADPDGCLVQVNEVPDDLSRSYETEESRALLD</sequence>
<organism evidence="2 3">
    <name type="scientific">Microbacterium gilvum</name>
    <dbReference type="NCBI Taxonomy" id="1336204"/>
    <lineage>
        <taxon>Bacteria</taxon>
        <taxon>Bacillati</taxon>
        <taxon>Actinomycetota</taxon>
        <taxon>Actinomycetes</taxon>
        <taxon>Micrococcales</taxon>
        <taxon>Microbacteriaceae</taxon>
        <taxon>Microbacterium</taxon>
    </lineage>
</organism>
<dbReference type="EMBL" id="BAABKO010000001">
    <property type="protein sequence ID" value="GAA4765876.1"/>
    <property type="molecule type" value="Genomic_DNA"/>
</dbReference>
<evidence type="ECO:0000259" key="1">
    <source>
        <dbReference type="PROSITE" id="PS51819"/>
    </source>
</evidence>